<comment type="caution">
    <text evidence="1">The sequence shown here is derived from an EMBL/GenBank/DDBJ whole genome shotgun (WGS) entry which is preliminary data.</text>
</comment>
<keyword evidence="2" id="KW-1185">Reference proteome</keyword>
<accession>A0A4R4JXN9</accession>
<sequence length="61" mass="7213">MTEEEFIELARAKYLEINRLNELPGLLEYEQGFVDIWMDLGRSVAQKNLGVKSKDRRKKKD</sequence>
<dbReference type="EMBL" id="SMJU01000020">
    <property type="protein sequence ID" value="TDB59558.1"/>
    <property type="molecule type" value="Genomic_DNA"/>
</dbReference>
<dbReference type="RefSeq" id="WP_132121975.1">
    <property type="nucleotide sequence ID" value="NZ_SMJU01000020.1"/>
</dbReference>
<protein>
    <submittedName>
        <fullName evidence="1">Uncharacterized protein</fullName>
    </submittedName>
</protein>
<gene>
    <name evidence="1" type="ORF">EZE20_22430</name>
</gene>
<evidence type="ECO:0000313" key="2">
    <source>
        <dbReference type="Proteomes" id="UP000295706"/>
    </source>
</evidence>
<proteinExistence type="predicted"/>
<evidence type="ECO:0000313" key="1">
    <source>
        <dbReference type="EMBL" id="TDB59558.1"/>
    </source>
</evidence>
<reference evidence="1 2" key="1">
    <citation type="submission" date="2019-02" db="EMBL/GenBank/DDBJ databases">
        <title>Arundinibacter roseus gen. nov., sp. nov., a new member of the family Cytophagaceae.</title>
        <authorList>
            <person name="Szuroczki S."/>
            <person name="Khayer B."/>
            <person name="Sproer C."/>
            <person name="Toumi M."/>
            <person name="Szabo A."/>
            <person name="Felfoldi T."/>
            <person name="Schumann P."/>
            <person name="Toth E."/>
        </authorList>
    </citation>
    <scope>NUCLEOTIDE SEQUENCE [LARGE SCALE GENOMIC DNA]</scope>
    <source>
        <strain evidence="1 2">DMA-k-7a</strain>
    </source>
</reference>
<dbReference type="Proteomes" id="UP000295706">
    <property type="component" value="Unassembled WGS sequence"/>
</dbReference>
<organism evidence="1 2">
    <name type="scientific">Arundinibacter roseus</name>
    <dbReference type="NCBI Taxonomy" id="2070510"/>
    <lineage>
        <taxon>Bacteria</taxon>
        <taxon>Pseudomonadati</taxon>
        <taxon>Bacteroidota</taxon>
        <taxon>Cytophagia</taxon>
        <taxon>Cytophagales</taxon>
        <taxon>Spirosomataceae</taxon>
        <taxon>Arundinibacter</taxon>
    </lineage>
</organism>
<dbReference type="AlphaFoldDB" id="A0A4R4JXN9"/>
<name>A0A4R4JXN9_9BACT</name>
<dbReference type="OrthoDB" id="964945at2"/>